<proteinExistence type="predicted"/>
<keyword evidence="2" id="KW-1185">Reference proteome</keyword>
<reference evidence="1" key="2">
    <citation type="submission" date="2013-04" db="UniProtKB">
        <authorList>
            <consortium name="EnsemblPlants"/>
        </authorList>
    </citation>
    <scope>IDENTIFICATION</scope>
</reference>
<dbReference type="AlphaFoldDB" id="J3MKE8"/>
<evidence type="ECO:0000313" key="1">
    <source>
        <dbReference type="EnsemblPlants" id="OB07G18800.1"/>
    </source>
</evidence>
<reference evidence="1" key="1">
    <citation type="journal article" date="2013" name="Nat. Commun.">
        <title>Whole-genome sequencing of Oryza brachyantha reveals mechanisms underlying Oryza genome evolution.</title>
        <authorList>
            <person name="Chen J."/>
            <person name="Huang Q."/>
            <person name="Gao D."/>
            <person name="Wang J."/>
            <person name="Lang Y."/>
            <person name="Liu T."/>
            <person name="Li B."/>
            <person name="Bai Z."/>
            <person name="Luis Goicoechea J."/>
            <person name="Liang C."/>
            <person name="Chen C."/>
            <person name="Zhang W."/>
            <person name="Sun S."/>
            <person name="Liao Y."/>
            <person name="Zhang X."/>
            <person name="Yang L."/>
            <person name="Song C."/>
            <person name="Wang M."/>
            <person name="Shi J."/>
            <person name="Liu G."/>
            <person name="Liu J."/>
            <person name="Zhou H."/>
            <person name="Zhou W."/>
            <person name="Yu Q."/>
            <person name="An N."/>
            <person name="Chen Y."/>
            <person name="Cai Q."/>
            <person name="Wang B."/>
            <person name="Liu B."/>
            <person name="Min J."/>
            <person name="Huang Y."/>
            <person name="Wu H."/>
            <person name="Li Z."/>
            <person name="Zhang Y."/>
            <person name="Yin Y."/>
            <person name="Song W."/>
            <person name="Jiang J."/>
            <person name="Jackson S.A."/>
            <person name="Wing R.A."/>
            <person name="Wang J."/>
            <person name="Chen M."/>
        </authorList>
    </citation>
    <scope>NUCLEOTIDE SEQUENCE [LARGE SCALE GENOMIC DNA]</scope>
    <source>
        <strain evidence="1">cv. IRGC 101232</strain>
    </source>
</reference>
<organism evidence="1">
    <name type="scientific">Oryza brachyantha</name>
    <name type="common">malo sina</name>
    <dbReference type="NCBI Taxonomy" id="4533"/>
    <lineage>
        <taxon>Eukaryota</taxon>
        <taxon>Viridiplantae</taxon>
        <taxon>Streptophyta</taxon>
        <taxon>Embryophyta</taxon>
        <taxon>Tracheophyta</taxon>
        <taxon>Spermatophyta</taxon>
        <taxon>Magnoliopsida</taxon>
        <taxon>Liliopsida</taxon>
        <taxon>Poales</taxon>
        <taxon>Poaceae</taxon>
        <taxon>BOP clade</taxon>
        <taxon>Oryzoideae</taxon>
        <taxon>Oryzeae</taxon>
        <taxon>Oryzinae</taxon>
        <taxon>Oryza</taxon>
    </lineage>
</organism>
<protein>
    <submittedName>
        <fullName evidence="1">Uncharacterized protein</fullName>
    </submittedName>
</protein>
<dbReference type="Proteomes" id="UP000006038">
    <property type="component" value="Chromosome 7"/>
</dbReference>
<accession>J3MKE8</accession>
<sequence>MEVKGKMPDNVKTIRFLDSQNECEVVLQYIGGSGRAASSTLGNNVARRQPKWRCHSSSATEGVLGDDQPDSKRLNPARCSAALAIEACRVLSTKHHEILEEIGLSAIACMTLDFLEKPDLIRWLIGSTNPDTMCISIDEDQKIQISPRTLRLVMGTPLGGNDIILAPKKVVLNIHDNIT</sequence>
<dbReference type="Gramene" id="OB07G18800.1">
    <property type="protein sequence ID" value="OB07G18800.1"/>
    <property type="gene ID" value="OB07G18800"/>
</dbReference>
<dbReference type="HOGENOM" id="CLU_1317248_0_0_1"/>
<name>J3MKE8_ORYBR</name>
<dbReference type="EnsemblPlants" id="OB07G18800.1">
    <property type="protein sequence ID" value="OB07G18800.1"/>
    <property type="gene ID" value="OB07G18800"/>
</dbReference>
<evidence type="ECO:0000313" key="2">
    <source>
        <dbReference type="Proteomes" id="UP000006038"/>
    </source>
</evidence>